<accession>A0AAV8TIE1</accession>
<sequence>MHDFSGVDGFVEITESLAEMIKYVVNDPSVGLFYIQQHTQNAVPNLISLKSNVAEKSRETNLHTEDLEDTITMTRSMKECGFPIADEMITNIRRSLATMSTKQPKRGLIQAPTSSFQKTLSWKLGNWGYNGAHLQRNSQRMSSYFSTVFINNFKLPYPDARELTVSHYEQTISNPSPQNVAESISTSSSAHDIEAGELTDELPLLSHTSNEQPGSNNENLEAQVDENLRQPYISPVSENFDNFKAENKPGWRSGCERLSIM</sequence>
<gene>
    <name evidence="5" type="ORF">K2173_020435</name>
</gene>
<dbReference type="EMBL" id="JAIWQS010000005">
    <property type="protein sequence ID" value="KAJ8765919.1"/>
    <property type="molecule type" value="Genomic_DNA"/>
</dbReference>
<dbReference type="Pfam" id="PF10167">
    <property type="entry name" value="BORCS8"/>
    <property type="match status" value="1"/>
</dbReference>
<comment type="subcellular location">
    <subcellularLocation>
        <location evidence="1">Lysosome membrane</location>
    </subcellularLocation>
</comment>
<reference evidence="5 6" key="1">
    <citation type="submission" date="2021-09" db="EMBL/GenBank/DDBJ databases">
        <title>Genomic insights and catalytic innovation underlie evolution of tropane alkaloids biosynthesis.</title>
        <authorList>
            <person name="Wang Y.-J."/>
            <person name="Tian T."/>
            <person name="Huang J.-P."/>
            <person name="Huang S.-X."/>
        </authorList>
    </citation>
    <scope>NUCLEOTIDE SEQUENCE [LARGE SCALE GENOMIC DNA]</scope>
    <source>
        <strain evidence="5">KIB-2018</strain>
        <tissue evidence="5">Leaf</tissue>
    </source>
</reference>
<evidence type="ECO:0000256" key="4">
    <source>
        <dbReference type="ARBA" id="ARBA00023228"/>
    </source>
</evidence>
<name>A0AAV8TIE1_9ROSI</name>
<organism evidence="5 6">
    <name type="scientific">Erythroxylum novogranatense</name>
    <dbReference type="NCBI Taxonomy" id="1862640"/>
    <lineage>
        <taxon>Eukaryota</taxon>
        <taxon>Viridiplantae</taxon>
        <taxon>Streptophyta</taxon>
        <taxon>Embryophyta</taxon>
        <taxon>Tracheophyta</taxon>
        <taxon>Spermatophyta</taxon>
        <taxon>Magnoliopsida</taxon>
        <taxon>eudicotyledons</taxon>
        <taxon>Gunneridae</taxon>
        <taxon>Pentapetalae</taxon>
        <taxon>rosids</taxon>
        <taxon>fabids</taxon>
        <taxon>Malpighiales</taxon>
        <taxon>Erythroxylaceae</taxon>
        <taxon>Erythroxylum</taxon>
    </lineage>
</organism>
<dbReference type="AlphaFoldDB" id="A0AAV8TIE1"/>
<dbReference type="GO" id="GO:0005765">
    <property type="term" value="C:lysosomal membrane"/>
    <property type="evidence" value="ECO:0007669"/>
    <property type="project" value="UniProtKB-SubCell"/>
</dbReference>
<dbReference type="PANTHER" id="PTHR21146:SF0">
    <property type="entry name" value="BLOC-1-RELATED COMPLEX SUBUNIT 8"/>
    <property type="match status" value="1"/>
</dbReference>
<keyword evidence="6" id="KW-1185">Reference proteome</keyword>
<comment type="similarity">
    <text evidence="2">Belongs to the BORCS8 family.</text>
</comment>
<evidence type="ECO:0000256" key="3">
    <source>
        <dbReference type="ARBA" id="ARBA00023136"/>
    </source>
</evidence>
<evidence type="ECO:0000313" key="6">
    <source>
        <dbReference type="Proteomes" id="UP001159364"/>
    </source>
</evidence>
<dbReference type="InterPro" id="IPR019320">
    <property type="entry name" value="BORCS8"/>
</dbReference>
<proteinExistence type="inferred from homology"/>
<protein>
    <submittedName>
        <fullName evidence="5">Uncharacterized protein</fullName>
    </submittedName>
</protein>
<evidence type="ECO:0000256" key="1">
    <source>
        <dbReference type="ARBA" id="ARBA00004656"/>
    </source>
</evidence>
<keyword evidence="3" id="KW-0472">Membrane</keyword>
<evidence type="ECO:0000313" key="5">
    <source>
        <dbReference type="EMBL" id="KAJ8765919.1"/>
    </source>
</evidence>
<keyword evidence="4" id="KW-0458">Lysosome</keyword>
<comment type="caution">
    <text evidence="5">The sequence shown here is derived from an EMBL/GenBank/DDBJ whole genome shotgun (WGS) entry which is preliminary data.</text>
</comment>
<dbReference type="Proteomes" id="UP001159364">
    <property type="component" value="Linkage Group LG05"/>
</dbReference>
<evidence type="ECO:0000256" key="2">
    <source>
        <dbReference type="ARBA" id="ARBA00010463"/>
    </source>
</evidence>
<dbReference type="PANTHER" id="PTHR21146">
    <property type="entry name" value="MEF2B PROTEIN"/>
    <property type="match status" value="1"/>
</dbReference>